<evidence type="ECO:0000313" key="1">
    <source>
        <dbReference type="EMBL" id="SEV82929.1"/>
    </source>
</evidence>
<sequence length="97" mass="11254">MGTIMEENKALVRSLLNKLVEIGHNVTWKINNTYTDGLHNTILEIRIYEDQLQTGRIAFQLESGQVLNYRYKALEKRIPIKIMDMLLDVIGYEMQAA</sequence>
<gene>
    <name evidence="1" type="ORF">SAMN05216290_0030</name>
</gene>
<dbReference type="EMBL" id="FOIR01000001">
    <property type="protein sequence ID" value="SEV82929.1"/>
    <property type="molecule type" value="Genomic_DNA"/>
</dbReference>
<dbReference type="AlphaFoldDB" id="A0A1I0M3Q7"/>
<accession>A0A1I0M3Q7</accession>
<protein>
    <submittedName>
        <fullName evidence="1">Uncharacterized protein</fullName>
    </submittedName>
</protein>
<reference evidence="2" key="1">
    <citation type="submission" date="2016-10" db="EMBL/GenBank/DDBJ databases">
        <authorList>
            <person name="Varghese N."/>
            <person name="Submissions S."/>
        </authorList>
    </citation>
    <scope>NUCLEOTIDE SEQUENCE [LARGE SCALE GENOMIC DNA]</scope>
    <source>
        <strain evidence="2">CGMCC 1.12402</strain>
    </source>
</reference>
<dbReference type="RefSeq" id="WP_090256344.1">
    <property type="nucleotide sequence ID" value="NZ_FOIR01000001.1"/>
</dbReference>
<name>A0A1I0M3Q7_9BACT</name>
<dbReference type="GeneID" id="99984795"/>
<organism evidence="1 2">
    <name type="scientific">Roseivirga pacifica</name>
    <dbReference type="NCBI Taxonomy" id="1267423"/>
    <lineage>
        <taxon>Bacteria</taxon>
        <taxon>Pseudomonadati</taxon>
        <taxon>Bacteroidota</taxon>
        <taxon>Cytophagia</taxon>
        <taxon>Cytophagales</taxon>
        <taxon>Roseivirgaceae</taxon>
        <taxon>Roseivirga</taxon>
    </lineage>
</organism>
<proteinExistence type="predicted"/>
<dbReference type="OrthoDB" id="981413at2"/>
<keyword evidence="2" id="KW-1185">Reference proteome</keyword>
<evidence type="ECO:0000313" key="2">
    <source>
        <dbReference type="Proteomes" id="UP000199437"/>
    </source>
</evidence>
<dbReference type="Proteomes" id="UP000199437">
    <property type="component" value="Unassembled WGS sequence"/>
</dbReference>